<feature type="domain" description="Putative zinc-finger" evidence="4">
    <location>
        <begin position="3"/>
        <end position="36"/>
    </location>
</feature>
<keyword evidence="3" id="KW-0812">Transmembrane</keyword>
<dbReference type="RefSeq" id="WP_419152526.1">
    <property type="nucleotide sequence ID" value="NZ_JAUSTR010000016.1"/>
</dbReference>
<gene>
    <name evidence="5" type="ORF">J2S06_002525</name>
</gene>
<dbReference type="Gene3D" id="1.10.10.1320">
    <property type="entry name" value="Anti-sigma factor, zinc-finger domain"/>
    <property type="match status" value="1"/>
</dbReference>
<evidence type="ECO:0000259" key="4">
    <source>
        <dbReference type="Pfam" id="PF13490"/>
    </source>
</evidence>
<sequence>MNCPHIAEKIHQYMDGELNAKEEQSLKKHLHQCNDCMKHYQELEKAIALVKSTSHIKAPDHFTANVMKSLPKEKRTVSFNRWIRSHPFFIAASLFILLMSGSLFNSYQADNKFSVTKYDELIVENHTVIVPEGETIKGDIVVRNGDIKVEGKVEGNVTVINGNQYLASAGQVTGEIEEINQLFEWLWYKIKSLPKEIVNVFSE</sequence>
<proteinExistence type="inferred from homology"/>
<feature type="transmembrane region" description="Helical" evidence="3">
    <location>
        <begin position="88"/>
        <end position="107"/>
    </location>
</feature>
<accession>A0ABT9VRF2</accession>
<organism evidence="5 6">
    <name type="scientific">Aeribacillus alveayuensis</name>
    <dbReference type="NCBI Taxonomy" id="279215"/>
    <lineage>
        <taxon>Bacteria</taxon>
        <taxon>Bacillati</taxon>
        <taxon>Bacillota</taxon>
        <taxon>Bacilli</taxon>
        <taxon>Bacillales</taxon>
        <taxon>Bacillaceae</taxon>
        <taxon>Aeribacillus</taxon>
    </lineage>
</organism>
<evidence type="ECO:0000313" key="6">
    <source>
        <dbReference type="Proteomes" id="UP001225646"/>
    </source>
</evidence>
<dbReference type="Pfam" id="PF13490">
    <property type="entry name" value="zf-HC2"/>
    <property type="match status" value="1"/>
</dbReference>
<evidence type="ECO:0000256" key="3">
    <source>
        <dbReference type="SAM" id="Phobius"/>
    </source>
</evidence>
<evidence type="ECO:0000256" key="2">
    <source>
        <dbReference type="ARBA" id="ARBA00024438"/>
    </source>
</evidence>
<dbReference type="InterPro" id="IPR027383">
    <property type="entry name" value="Znf_put"/>
</dbReference>
<protein>
    <recommendedName>
        <fullName evidence="2">Anti-sigma-W factor RsiW</fullName>
    </recommendedName>
</protein>
<evidence type="ECO:0000256" key="1">
    <source>
        <dbReference type="ARBA" id="ARBA00024353"/>
    </source>
</evidence>
<keyword evidence="6" id="KW-1185">Reference proteome</keyword>
<keyword evidence="3" id="KW-1133">Transmembrane helix</keyword>
<comment type="similarity">
    <text evidence="1">Belongs to the zinc-associated anti-sigma factor (ZAS) superfamily. Anti-sigma-W factor family.</text>
</comment>
<dbReference type="InterPro" id="IPR041916">
    <property type="entry name" value="Anti_sigma_zinc_sf"/>
</dbReference>
<dbReference type="Proteomes" id="UP001225646">
    <property type="component" value="Unassembled WGS sequence"/>
</dbReference>
<keyword evidence="3" id="KW-0472">Membrane</keyword>
<reference evidence="5 6" key="1">
    <citation type="submission" date="2023-07" db="EMBL/GenBank/DDBJ databases">
        <title>Genomic Encyclopedia of Type Strains, Phase IV (KMG-IV): sequencing the most valuable type-strain genomes for metagenomic binning, comparative biology and taxonomic classification.</title>
        <authorList>
            <person name="Goeker M."/>
        </authorList>
    </citation>
    <scope>NUCLEOTIDE SEQUENCE [LARGE SCALE GENOMIC DNA]</scope>
    <source>
        <strain evidence="5 6">DSM 19092</strain>
    </source>
</reference>
<dbReference type="EMBL" id="JAUSTR010000016">
    <property type="protein sequence ID" value="MDQ0163442.1"/>
    <property type="molecule type" value="Genomic_DNA"/>
</dbReference>
<evidence type="ECO:0000313" key="5">
    <source>
        <dbReference type="EMBL" id="MDQ0163442.1"/>
    </source>
</evidence>
<name>A0ABT9VRF2_9BACI</name>
<comment type="caution">
    <text evidence="5">The sequence shown here is derived from an EMBL/GenBank/DDBJ whole genome shotgun (WGS) entry which is preliminary data.</text>
</comment>